<dbReference type="EMBL" id="BQKE01000002">
    <property type="protein sequence ID" value="GJM62799.1"/>
    <property type="molecule type" value="Genomic_DNA"/>
</dbReference>
<keyword evidence="4" id="KW-0411">Iron-sulfur</keyword>
<sequence>MSLFSINVNGVTHEIEAEPQTPLLWILRDTLKLKGTKFGCGISQCGACTIHLDGQAVRSCALTLEMLEEEKIVTIEGLSEHLDHPVQIAWKQLDVPQCGYCQAGQMMTAAALLEENPKPSTEEIRNAMHGNICRCSAYSRIEKAVALAAKNLNPTS</sequence>
<dbReference type="AlphaFoldDB" id="A0AAN5AL23"/>
<reference evidence="6 7" key="1">
    <citation type="submission" date="2021-12" db="EMBL/GenBank/DDBJ databases">
        <title>Genome sequencing of bacteria with rrn-lacking chromosome and rrn-plasmid.</title>
        <authorList>
            <person name="Anda M."/>
            <person name="Iwasaki W."/>
        </authorList>
    </citation>
    <scope>NUCLEOTIDE SEQUENCE [LARGE SCALE GENOMIC DNA]</scope>
    <source>
        <strain evidence="6 7">NBRC 15940</strain>
    </source>
</reference>
<evidence type="ECO:0000313" key="7">
    <source>
        <dbReference type="Proteomes" id="UP001310022"/>
    </source>
</evidence>
<evidence type="ECO:0000259" key="5">
    <source>
        <dbReference type="PROSITE" id="PS51085"/>
    </source>
</evidence>
<protein>
    <submittedName>
        <fullName evidence="6">(2Fe-2S)-binding protein</fullName>
    </submittedName>
</protein>
<dbReference type="PANTHER" id="PTHR44379">
    <property type="entry name" value="OXIDOREDUCTASE WITH IRON-SULFUR SUBUNIT"/>
    <property type="match status" value="1"/>
</dbReference>
<dbReference type="InterPro" id="IPR036884">
    <property type="entry name" value="2Fe-2S-bd_dom_sf"/>
</dbReference>
<dbReference type="CDD" id="cd00207">
    <property type="entry name" value="fer2"/>
    <property type="match status" value="1"/>
</dbReference>
<keyword evidence="1" id="KW-0001">2Fe-2S</keyword>
<evidence type="ECO:0000313" key="6">
    <source>
        <dbReference type="EMBL" id="GJM62799.1"/>
    </source>
</evidence>
<dbReference type="Pfam" id="PF00111">
    <property type="entry name" value="Fer2"/>
    <property type="match status" value="1"/>
</dbReference>
<evidence type="ECO:0000256" key="4">
    <source>
        <dbReference type="ARBA" id="ARBA00023014"/>
    </source>
</evidence>
<dbReference type="InterPro" id="IPR001041">
    <property type="entry name" value="2Fe-2S_ferredoxin-type"/>
</dbReference>
<dbReference type="Gene3D" id="1.10.150.120">
    <property type="entry name" value="[2Fe-2S]-binding domain"/>
    <property type="match status" value="1"/>
</dbReference>
<dbReference type="RefSeq" id="WP_338238035.1">
    <property type="nucleotide sequence ID" value="NZ_BQKE01000002.1"/>
</dbReference>
<dbReference type="Proteomes" id="UP001310022">
    <property type="component" value="Unassembled WGS sequence"/>
</dbReference>
<comment type="caution">
    <text evidence="6">The sequence shown here is derived from an EMBL/GenBank/DDBJ whole genome shotgun (WGS) entry which is preliminary data.</text>
</comment>
<dbReference type="InterPro" id="IPR036010">
    <property type="entry name" value="2Fe-2S_ferredoxin-like_sf"/>
</dbReference>
<dbReference type="GO" id="GO:0016491">
    <property type="term" value="F:oxidoreductase activity"/>
    <property type="evidence" value="ECO:0007669"/>
    <property type="project" value="InterPro"/>
</dbReference>
<gene>
    <name evidence="6" type="ORF">PEDI_33510</name>
</gene>
<dbReference type="Gene3D" id="3.10.20.30">
    <property type="match status" value="1"/>
</dbReference>
<dbReference type="GO" id="GO:0051537">
    <property type="term" value="F:2 iron, 2 sulfur cluster binding"/>
    <property type="evidence" value="ECO:0007669"/>
    <property type="project" value="UniProtKB-KW"/>
</dbReference>
<evidence type="ECO:0000256" key="3">
    <source>
        <dbReference type="ARBA" id="ARBA00023004"/>
    </source>
</evidence>
<evidence type="ECO:0000256" key="1">
    <source>
        <dbReference type="ARBA" id="ARBA00022714"/>
    </source>
</evidence>
<dbReference type="PROSITE" id="PS51085">
    <property type="entry name" value="2FE2S_FER_2"/>
    <property type="match status" value="1"/>
</dbReference>
<keyword evidence="3" id="KW-0408">Iron</keyword>
<feature type="domain" description="2Fe-2S ferredoxin-type" evidence="5">
    <location>
        <begin position="2"/>
        <end position="78"/>
    </location>
</feature>
<keyword evidence="2" id="KW-0479">Metal-binding</keyword>
<dbReference type="InterPro" id="IPR051452">
    <property type="entry name" value="Diverse_Oxidoreductases"/>
</dbReference>
<organism evidence="6 7">
    <name type="scientific">Persicobacter diffluens</name>
    <dbReference type="NCBI Taxonomy" id="981"/>
    <lineage>
        <taxon>Bacteria</taxon>
        <taxon>Pseudomonadati</taxon>
        <taxon>Bacteroidota</taxon>
        <taxon>Cytophagia</taxon>
        <taxon>Cytophagales</taxon>
        <taxon>Persicobacteraceae</taxon>
        <taxon>Persicobacter</taxon>
    </lineage>
</organism>
<name>A0AAN5AL23_9BACT</name>
<proteinExistence type="predicted"/>
<dbReference type="Pfam" id="PF01799">
    <property type="entry name" value="Fer2_2"/>
    <property type="match status" value="1"/>
</dbReference>
<dbReference type="PANTHER" id="PTHR44379:SF2">
    <property type="entry name" value="BLR6218 PROTEIN"/>
    <property type="match status" value="1"/>
</dbReference>
<dbReference type="InterPro" id="IPR002888">
    <property type="entry name" value="2Fe-2S-bd"/>
</dbReference>
<dbReference type="InterPro" id="IPR012675">
    <property type="entry name" value="Beta-grasp_dom_sf"/>
</dbReference>
<dbReference type="SUPFAM" id="SSF54292">
    <property type="entry name" value="2Fe-2S ferredoxin-like"/>
    <property type="match status" value="1"/>
</dbReference>
<evidence type="ECO:0000256" key="2">
    <source>
        <dbReference type="ARBA" id="ARBA00022723"/>
    </source>
</evidence>
<dbReference type="SUPFAM" id="SSF47741">
    <property type="entry name" value="CO dehydrogenase ISP C-domain like"/>
    <property type="match status" value="1"/>
</dbReference>
<keyword evidence="7" id="KW-1185">Reference proteome</keyword>
<accession>A0AAN5AL23</accession>
<dbReference type="GO" id="GO:0046872">
    <property type="term" value="F:metal ion binding"/>
    <property type="evidence" value="ECO:0007669"/>
    <property type="project" value="UniProtKB-KW"/>
</dbReference>